<gene>
    <name evidence="2" type="ORF">SAMN04488132_104175</name>
</gene>
<evidence type="ECO:0000256" key="1">
    <source>
        <dbReference type="SAM" id="SignalP"/>
    </source>
</evidence>
<sequence length="161" mass="18198">MKRLLYLYLPVILLIASCSKKTTPSKSTQKKEPPVTVILPPTQVSPVPPTPPVVDSADAEVSTAASPMIVIDGDGKVITSKDKLPASIASKANYRIIARSFTPVQKKNLIYRFKMIPPKVLYVPEEYVSKSAKGKYCVYRKKFWYWQKSDGLFYLDETYYK</sequence>
<keyword evidence="3" id="KW-1185">Reference proteome</keyword>
<proteinExistence type="predicted"/>
<feature type="chain" id="PRO_5012798000" evidence="1">
    <location>
        <begin position="23"/>
        <end position="161"/>
    </location>
</feature>
<protein>
    <submittedName>
        <fullName evidence="2">Uncharacterized protein</fullName>
    </submittedName>
</protein>
<reference evidence="2 3" key="1">
    <citation type="submission" date="2017-02" db="EMBL/GenBank/DDBJ databases">
        <authorList>
            <person name="Peterson S.W."/>
        </authorList>
    </citation>
    <scope>NUCLEOTIDE SEQUENCE [LARGE SCALE GENOMIC DNA]</scope>
    <source>
        <strain evidence="2 3">DSM 22335</strain>
    </source>
</reference>
<dbReference type="RefSeq" id="WP_139367071.1">
    <property type="nucleotide sequence ID" value="NZ_FUWH01000004.1"/>
</dbReference>
<dbReference type="OrthoDB" id="662090at2"/>
<feature type="signal peptide" evidence="1">
    <location>
        <begin position="1"/>
        <end position="22"/>
    </location>
</feature>
<evidence type="ECO:0000313" key="2">
    <source>
        <dbReference type="EMBL" id="SJZ76230.1"/>
    </source>
</evidence>
<dbReference type="EMBL" id="FUWH01000004">
    <property type="protein sequence ID" value="SJZ76230.1"/>
    <property type="molecule type" value="Genomic_DNA"/>
</dbReference>
<dbReference type="AlphaFoldDB" id="A0A1T4NAA9"/>
<organism evidence="2 3">
    <name type="scientific">Sediminibacterium ginsengisoli</name>
    <dbReference type="NCBI Taxonomy" id="413434"/>
    <lineage>
        <taxon>Bacteria</taxon>
        <taxon>Pseudomonadati</taxon>
        <taxon>Bacteroidota</taxon>
        <taxon>Chitinophagia</taxon>
        <taxon>Chitinophagales</taxon>
        <taxon>Chitinophagaceae</taxon>
        <taxon>Sediminibacterium</taxon>
    </lineage>
</organism>
<dbReference type="STRING" id="413434.SAMN04488132_104175"/>
<keyword evidence="1" id="KW-0732">Signal</keyword>
<evidence type="ECO:0000313" key="3">
    <source>
        <dbReference type="Proteomes" id="UP000190888"/>
    </source>
</evidence>
<accession>A0A1T4NAA9</accession>
<name>A0A1T4NAA9_9BACT</name>
<dbReference type="Proteomes" id="UP000190888">
    <property type="component" value="Unassembled WGS sequence"/>
</dbReference>
<dbReference type="PROSITE" id="PS51257">
    <property type="entry name" value="PROKAR_LIPOPROTEIN"/>
    <property type="match status" value="1"/>
</dbReference>